<dbReference type="PANTHER" id="PTHR22726">
    <property type="entry name" value="METALLOENDOPEPTIDASE OMA1"/>
    <property type="match status" value="1"/>
</dbReference>
<keyword evidence="4 6" id="KW-0862">Zinc</keyword>
<dbReference type="CDD" id="cd07332">
    <property type="entry name" value="M48C_Oma1_like"/>
    <property type="match status" value="1"/>
</dbReference>
<evidence type="ECO:0000256" key="3">
    <source>
        <dbReference type="ARBA" id="ARBA00022801"/>
    </source>
</evidence>
<dbReference type="EMBL" id="BLVP01000006">
    <property type="protein sequence ID" value="GFM36556.1"/>
    <property type="molecule type" value="Genomic_DNA"/>
</dbReference>
<keyword evidence="5 6" id="KW-0482">Metalloprotease</keyword>
<gene>
    <name evidence="9" type="ORF">DSM19430T_12400</name>
</gene>
<dbReference type="InterPro" id="IPR051156">
    <property type="entry name" value="Mito/Outer_Membr_Metalloprot"/>
</dbReference>
<dbReference type="GO" id="GO:0016020">
    <property type="term" value="C:membrane"/>
    <property type="evidence" value="ECO:0007669"/>
    <property type="project" value="TreeGrafter"/>
</dbReference>
<keyword evidence="1 6" id="KW-0645">Protease</keyword>
<organism evidence="9 10">
    <name type="scientific">Desulfovibrio psychrotolerans</name>
    <dbReference type="NCBI Taxonomy" id="415242"/>
    <lineage>
        <taxon>Bacteria</taxon>
        <taxon>Pseudomonadati</taxon>
        <taxon>Thermodesulfobacteriota</taxon>
        <taxon>Desulfovibrionia</taxon>
        <taxon>Desulfovibrionales</taxon>
        <taxon>Desulfovibrionaceae</taxon>
        <taxon>Desulfovibrio</taxon>
    </lineage>
</organism>
<evidence type="ECO:0000313" key="10">
    <source>
        <dbReference type="Proteomes" id="UP000503820"/>
    </source>
</evidence>
<evidence type="ECO:0000256" key="5">
    <source>
        <dbReference type="ARBA" id="ARBA00023049"/>
    </source>
</evidence>
<dbReference type="Gene3D" id="3.30.2010.10">
    <property type="entry name" value="Metalloproteases ('zincins'), catalytic domain"/>
    <property type="match status" value="1"/>
</dbReference>
<feature type="domain" description="Peptidase M48" evidence="8">
    <location>
        <begin position="132"/>
        <end position="304"/>
    </location>
</feature>
<reference evidence="9 10" key="1">
    <citation type="submission" date="2020-05" db="EMBL/GenBank/DDBJ databases">
        <title>Draft genome sequence of Desulfovibrio psychrotolerans JS1T.</title>
        <authorList>
            <person name="Ueno A."/>
            <person name="Tamazawa S."/>
            <person name="Tamamura S."/>
            <person name="Murakami T."/>
            <person name="Kiyama T."/>
            <person name="Inomata H."/>
            <person name="Amano Y."/>
            <person name="Miyakawa K."/>
            <person name="Tamaki H."/>
            <person name="Naganuma T."/>
            <person name="Kaneko K."/>
        </authorList>
    </citation>
    <scope>NUCLEOTIDE SEQUENCE [LARGE SCALE GENOMIC DNA]</scope>
    <source>
        <strain evidence="9 10">JS1</strain>
    </source>
</reference>
<evidence type="ECO:0000313" key="9">
    <source>
        <dbReference type="EMBL" id="GFM36556.1"/>
    </source>
</evidence>
<proteinExistence type="inferred from homology"/>
<dbReference type="GO" id="GO:0051603">
    <property type="term" value="P:proteolysis involved in protein catabolic process"/>
    <property type="evidence" value="ECO:0007669"/>
    <property type="project" value="TreeGrafter"/>
</dbReference>
<dbReference type="Proteomes" id="UP000503820">
    <property type="component" value="Unassembled WGS sequence"/>
</dbReference>
<dbReference type="GO" id="GO:0046872">
    <property type="term" value="F:metal ion binding"/>
    <property type="evidence" value="ECO:0007669"/>
    <property type="project" value="UniProtKB-KW"/>
</dbReference>
<dbReference type="Pfam" id="PF01435">
    <property type="entry name" value="Peptidase_M48"/>
    <property type="match status" value="1"/>
</dbReference>
<feature type="transmembrane region" description="Helical" evidence="7">
    <location>
        <begin position="61"/>
        <end position="79"/>
    </location>
</feature>
<accession>A0A7J0BS61</accession>
<dbReference type="AlphaFoldDB" id="A0A7J0BS61"/>
<dbReference type="RefSeq" id="WP_174409219.1">
    <property type="nucleotide sequence ID" value="NZ_BLVP01000006.1"/>
</dbReference>
<evidence type="ECO:0000256" key="2">
    <source>
        <dbReference type="ARBA" id="ARBA00022723"/>
    </source>
</evidence>
<evidence type="ECO:0000259" key="8">
    <source>
        <dbReference type="Pfam" id="PF01435"/>
    </source>
</evidence>
<keyword evidence="7" id="KW-1133">Transmembrane helix</keyword>
<comment type="caution">
    <text evidence="9">The sequence shown here is derived from an EMBL/GenBank/DDBJ whole genome shotgun (WGS) entry which is preliminary data.</text>
</comment>
<keyword evidence="10" id="KW-1185">Reference proteome</keyword>
<keyword evidence="2" id="KW-0479">Metal-binding</keyword>
<evidence type="ECO:0000256" key="6">
    <source>
        <dbReference type="RuleBase" id="RU003983"/>
    </source>
</evidence>
<keyword evidence="7" id="KW-0812">Transmembrane</keyword>
<sequence>MAIWSLESLVLPEFMKPPYALTHTPGTGERLTVVNQAAHGQLAPYLNGIRRSAFRASIRRWGRVSAVAWLLGLMAWWAFPYLVDAVVARVPIETEQRLGNDVREQLGTLLAKKRDGKAKWCEQQEGVSAIASLVERLSVAEPSSYTFSVKVVDSQIMNAFAAPGGSMLVTSALLEMVETPEELAGIIAHEMGHVKEQHGLRNMAGSYGVQLASTILFGHDGGFMGGAARSLALRMTTSSWSRDYERAADAHAFALLEKSGISTSGLLTFFERLEEEAGHNQGVFAYLGMLSSHPETAERINTLRVLVEEQAAVAGGAAVAESVLSWEAWEAVRNICE</sequence>
<comment type="similarity">
    <text evidence="6">Belongs to the peptidase M48 family.</text>
</comment>
<protein>
    <recommendedName>
        <fullName evidence="8">Peptidase M48 domain-containing protein</fullName>
    </recommendedName>
</protein>
<keyword evidence="3 6" id="KW-0378">Hydrolase</keyword>
<dbReference type="InterPro" id="IPR001915">
    <property type="entry name" value="Peptidase_M48"/>
</dbReference>
<dbReference type="GO" id="GO:0004222">
    <property type="term" value="F:metalloendopeptidase activity"/>
    <property type="evidence" value="ECO:0007669"/>
    <property type="project" value="InterPro"/>
</dbReference>
<keyword evidence="7" id="KW-0472">Membrane</keyword>
<evidence type="ECO:0000256" key="7">
    <source>
        <dbReference type="SAM" id="Phobius"/>
    </source>
</evidence>
<comment type="cofactor">
    <cofactor evidence="6">
        <name>Zn(2+)</name>
        <dbReference type="ChEBI" id="CHEBI:29105"/>
    </cofactor>
    <text evidence="6">Binds 1 zinc ion per subunit.</text>
</comment>
<name>A0A7J0BS61_9BACT</name>
<evidence type="ECO:0000256" key="1">
    <source>
        <dbReference type="ARBA" id="ARBA00022670"/>
    </source>
</evidence>
<dbReference type="PANTHER" id="PTHR22726:SF1">
    <property type="entry name" value="METALLOENDOPEPTIDASE OMA1, MITOCHONDRIAL"/>
    <property type="match status" value="1"/>
</dbReference>
<evidence type="ECO:0000256" key="4">
    <source>
        <dbReference type="ARBA" id="ARBA00022833"/>
    </source>
</evidence>